<keyword evidence="4" id="KW-1185">Reference proteome</keyword>
<dbReference type="PANTHER" id="PTHR31964">
    <property type="entry name" value="ADENINE NUCLEOTIDE ALPHA HYDROLASES-LIKE SUPERFAMILY PROTEIN"/>
    <property type="match status" value="1"/>
</dbReference>
<feature type="region of interest" description="Disordered" evidence="1">
    <location>
        <begin position="1"/>
        <end position="32"/>
    </location>
</feature>
<dbReference type="OrthoDB" id="843225at2759"/>
<dbReference type="SUPFAM" id="SSF52402">
    <property type="entry name" value="Adenine nucleotide alpha hydrolases-like"/>
    <property type="match status" value="1"/>
</dbReference>
<sequence>MEPAAQDQPKLGAETAPPTSPKPSETPQAEPAERHILCAFDGSLGARSAFEFARDKIASRERGDDLVLFQAFESLYPPGFFDTVSEGTRRTLQEQEGRRLTEAVNELHKLAGTSGSVPCTFAVVAGDPRSELLKHLNSHPVDLVVMGSRGLNPMSRLFLGSVSNHVVHNSPVPVVVVPTASDPVGGLAASLRRGLTVEESSANP</sequence>
<evidence type="ECO:0000256" key="1">
    <source>
        <dbReference type="SAM" id="MobiDB-lite"/>
    </source>
</evidence>
<dbReference type="AlphaFoldDB" id="A0A1Y1HN69"/>
<dbReference type="CDD" id="cd23659">
    <property type="entry name" value="USP_At3g01520-like"/>
    <property type="match status" value="1"/>
</dbReference>
<dbReference type="InterPro" id="IPR006015">
    <property type="entry name" value="Universal_stress_UspA"/>
</dbReference>
<dbReference type="EMBL" id="DF236994">
    <property type="protein sequence ID" value="GAQ80080.1"/>
    <property type="molecule type" value="Genomic_DNA"/>
</dbReference>
<protein>
    <submittedName>
        <fullName evidence="3">Universal stress protein family protein</fullName>
    </submittedName>
</protein>
<dbReference type="InterPro" id="IPR006016">
    <property type="entry name" value="UspA"/>
</dbReference>
<dbReference type="PANTHER" id="PTHR31964:SF144">
    <property type="entry name" value="USPA DOMAIN-CONTAINING PROTEIN"/>
    <property type="match status" value="1"/>
</dbReference>
<name>A0A1Y1HN69_KLENI</name>
<dbReference type="InterPro" id="IPR014729">
    <property type="entry name" value="Rossmann-like_a/b/a_fold"/>
</dbReference>
<gene>
    <name evidence="3" type="ORF">KFL_000450370</name>
</gene>
<feature type="domain" description="UspA" evidence="2">
    <location>
        <begin position="34"/>
        <end position="178"/>
    </location>
</feature>
<dbReference type="Proteomes" id="UP000054558">
    <property type="component" value="Unassembled WGS sequence"/>
</dbReference>
<dbReference type="OMA" id="CIDESQW"/>
<organism evidence="3 4">
    <name type="scientific">Klebsormidium nitens</name>
    <name type="common">Green alga</name>
    <name type="synonym">Ulothrix nitens</name>
    <dbReference type="NCBI Taxonomy" id="105231"/>
    <lineage>
        <taxon>Eukaryota</taxon>
        <taxon>Viridiplantae</taxon>
        <taxon>Streptophyta</taxon>
        <taxon>Klebsormidiophyceae</taxon>
        <taxon>Klebsormidiales</taxon>
        <taxon>Klebsormidiaceae</taxon>
        <taxon>Klebsormidium</taxon>
    </lineage>
</organism>
<evidence type="ECO:0000259" key="2">
    <source>
        <dbReference type="Pfam" id="PF00582"/>
    </source>
</evidence>
<dbReference type="PRINTS" id="PR01438">
    <property type="entry name" value="UNVRSLSTRESS"/>
</dbReference>
<reference evidence="3 4" key="1">
    <citation type="journal article" date="2014" name="Nat. Commun.">
        <title>Klebsormidium flaccidum genome reveals primary factors for plant terrestrial adaptation.</title>
        <authorList>
            <person name="Hori K."/>
            <person name="Maruyama F."/>
            <person name="Fujisawa T."/>
            <person name="Togashi T."/>
            <person name="Yamamoto N."/>
            <person name="Seo M."/>
            <person name="Sato S."/>
            <person name="Yamada T."/>
            <person name="Mori H."/>
            <person name="Tajima N."/>
            <person name="Moriyama T."/>
            <person name="Ikeuchi M."/>
            <person name="Watanabe M."/>
            <person name="Wada H."/>
            <person name="Kobayashi K."/>
            <person name="Saito M."/>
            <person name="Masuda T."/>
            <person name="Sasaki-Sekimoto Y."/>
            <person name="Mashiguchi K."/>
            <person name="Awai K."/>
            <person name="Shimojima M."/>
            <person name="Masuda S."/>
            <person name="Iwai M."/>
            <person name="Nobusawa T."/>
            <person name="Narise T."/>
            <person name="Kondo S."/>
            <person name="Saito H."/>
            <person name="Sato R."/>
            <person name="Murakawa M."/>
            <person name="Ihara Y."/>
            <person name="Oshima-Yamada Y."/>
            <person name="Ohtaka K."/>
            <person name="Satoh M."/>
            <person name="Sonobe K."/>
            <person name="Ishii M."/>
            <person name="Ohtani R."/>
            <person name="Kanamori-Sato M."/>
            <person name="Honoki R."/>
            <person name="Miyazaki D."/>
            <person name="Mochizuki H."/>
            <person name="Umetsu J."/>
            <person name="Higashi K."/>
            <person name="Shibata D."/>
            <person name="Kamiya Y."/>
            <person name="Sato N."/>
            <person name="Nakamura Y."/>
            <person name="Tabata S."/>
            <person name="Ida S."/>
            <person name="Kurokawa K."/>
            <person name="Ohta H."/>
        </authorList>
    </citation>
    <scope>NUCLEOTIDE SEQUENCE [LARGE SCALE GENOMIC DNA]</scope>
    <source>
        <strain evidence="3 4">NIES-2285</strain>
    </source>
</reference>
<dbReference type="Gene3D" id="3.40.50.620">
    <property type="entry name" value="HUPs"/>
    <property type="match status" value="1"/>
</dbReference>
<evidence type="ECO:0000313" key="4">
    <source>
        <dbReference type="Proteomes" id="UP000054558"/>
    </source>
</evidence>
<dbReference type="Pfam" id="PF00582">
    <property type="entry name" value="Usp"/>
    <property type="match status" value="1"/>
</dbReference>
<accession>A0A1Y1HN69</accession>
<evidence type="ECO:0000313" key="3">
    <source>
        <dbReference type="EMBL" id="GAQ80080.1"/>
    </source>
</evidence>
<proteinExistence type="predicted"/>